<dbReference type="InterPro" id="IPR036397">
    <property type="entry name" value="RNaseH_sf"/>
</dbReference>
<dbReference type="PROSITE" id="PS01359">
    <property type="entry name" value="ZF_PHD_1"/>
    <property type="match status" value="1"/>
</dbReference>
<dbReference type="Pfam" id="PF00628">
    <property type="entry name" value="PHD"/>
    <property type="match status" value="1"/>
</dbReference>
<protein>
    <recommendedName>
        <fullName evidence="16">Reverse transcriptase</fullName>
    </recommendedName>
</protein>
<evidence type="ECO:0000256" key="4">
    <source>
        <dbReference type="ARBA" id="ARBA00022723"/>
    </source>
</evidence>
<dbReference type="InterPro" id="IPR011011">
    <property type="entry name" value="Znf_FYVE_PHD"/>
</dbReference>
<dbReference type="InterPro" id="IPR043502">
    <property type="entry name" value="DNA/RNA_pol_sf"/>
</dbReference>
<dbReference type="SUPFAM" id="SSF56672">
    <property type="entry name" value="DNA/RNA polymerases"/>
    <property type="match status" value="1"/>
</dbReference>
<evidence type="ECO:0000256" key="2">
    <source>
        <dbReference type="ARBA" id="ARBA00022695"/>
    </source>
</evidence>
<dbReference type="PANTHER" id="PTHR37984:SF5">
    <property type="entry name" value="PROTEIN NYNRIN-LIKE"/>
    <property type="match status" value="1"/>
</dbReference>
<evidence type="ECO:0000313" key="14">
    <source>
        <dbReference type="EMBL" id="GFR42752.1"/>
    </source>
</evidence>
<name>A0AAD3DL41_9CHLO</name>
<dbReference type="GO" id="GO:0015074">
    <property type="term" value="P:DNA integration"/>
    <property type="evidence" value="ECO:0007669"/>
    <property type="project" value="InterPro"/>
</dbReference>
<keyword evidence="8" id="KW-0862">Zinc</keyword>
<keyword evidence="3" id="KW-0540">Nuclease</keyword>
<dbReference type="Gene3D" id="3.30.40.10">
    <property type="entry name" value="Zinc/RING finger domain, C3HC4 (zinc finger)"/>
    <property type="match status" value="1"/>
</dbReference>
<dbReference type="Pfam" id="PF00665">
    <property type="entry name" value="rve"/>
    <property type="match status" value="1"/>
</dbReference>
<dbReference type="InterPro" id="IPR001965">
    <property type="entry name" value="Znf_PHD"/>
</dbReference>
<dbReference type="GO" id="GO:0003676">
    <property type="term" value="F:nucleic acid binding"/>
    <property type="evidence" value="ECO:0007669"/>
    <property type="project" value="InterPro"/>
</dbReference>
<evidence type="ECO:0000313" key="15">
    <source>
        <dbReference type="Proteomes" id="UP001054857"/>
    </source>
</evidence>
<evidence type="ECO:0000256" key="5">
    <source>
        <dbReference type="ARBA" id="ARBA00022759"/>
    </source>
</evidence>
<dbReference type="InterPro" id="IPR050951">
    <property type="entry name" value="Retrovirus_Pol_polyprotein"/>
</dbReference>
<evidence type="ECO:0000259" key="13">
    <source>
        <dbReference type="PROSITE" id="PS50994"/>
    </source>
</evidence>
<evidence type="ECO:0008006" key="16">
    <source>
        <dbReference type="Google" id="ProtNLM"/>
    </source>
</evidence>
<proteinExistence type="predicted"/>
<dbReference type="InterPro" id="IPR013083">
    <property type="entry name" value="Znf_RING/FYVE/PHD"/>
</dbReference>
<keyword evidence="15" id="KW-1185">Reference proteome</keyword>
<dbReference type="InterPro" id="IPR041373">
    <property type="entry name" value="RT_RNaseH"/>
</dbReference>
<dbReference type="Gene3D" id="3.30.420.10">
    <property type="entry name" value="Ribonuclease H-like superfamily/Ribonuclease H"/>
    <property type="match status" value="1"/>
</dbReference>
<dbReference type="Gene3D" id="3.30.70.270">
    <property type="match status" value="2"/>
</dbReference>
<dbReference type="PANTHER" id="PTHR37984">
    <property type="entry name" value="PROTEIN CBG26694"/>
    <property type="match status" value="1"/>
</dbReference>
<evidence type="ECO:0000256" key="10">
    <source>
        <dbReference type="PROSITE-ProRule" id="PRU00146"/>
    </source>
</evidence>
<dbReference type="SUPFAM" id="SSF53098">
    <property type="entry name" value="Ribonuclease H-like"/>
    <property type="match status" value="1"/>
</dbReference>
<dbReference type="InterPro" id="IPR043128">
    <property type="entry name" value="Rev_trsase/Diguanyl_cyclase"/>
</dbReference>
<feature type="region of interest" description="Disordered" evidence="11">
    <location>
        <begin position="526"/>
        <end position="553"/>
    </location>
</feature>
<dbReference type="InterPro" id="IPR019787">
    <property type="entry name" value="Znf_PHD-finger"/>
</dbReference>
<dbReference type="SMART" id="SM00249">
    <property type="entry name" value="PHD"/>
    <property type="match status" value="1"/>
</dbReference>
<accession>A0AAD3DL41</accession>
<dbReference type="SUPFAM" id="SSF57903">
    <property type="entry name" value="FYVE/PHD zinc finger"/>
    <property type="match status" value="1"/>
</dbReference>
<dbReference type="Pfam" id="PF00078">
    <property type="entry name" value="RVT_1"/>
    <property type="match status" value="1"/>
</dbReference>
<comment type="caution">
    <text evidence="14">The sequence shown here is derived from an EMBL/GenBank/DDBJ whole genome shotgun (WGS) entry which is preliminary data.</text>
</comment>
<evidence type="ECO:0000256" key="7">
    <source>
        <dbReference type="ARBA" id="ARBA00022801"/>
    </source>
</evidence>
<feature type="domain" description="PHD-type" evidence="12">
    <location>
        <begin position="1558"/>
        <end position="1608"/>
    </location>
</feature>
<dbReference type="GO" id="GO:0008270">
    <property type="term" value="F:zinc ion binding"/>
    <property type="evidence" value="ECO:0007669"/>
    <property type="project" value="UniProtKB-KW"/>
</dbReference>
<keyword evidence="1" id="KW-0808">Transferase</keyword>
<keyword evidence="9" id="KW-0695">RNA-directed DNA polymerase</keyword>
<dbReference type="Proteomes" id="UP001054857">
    <property type="component" value="Unassembled WGS sequence"/>
</dbReference>
<evidence type="ECO:0000256" key="3">
    <source>
        <dbReference type="ARBA" id="ARBA00022722"/>
    </source>
</evidence>
<dbReference type="GO" id="GO:0004519">
    <property type="term" value="F:endonuclease activity"/>
    <property type="evidence" value="ECO:0007669"/>
    <property type="project" value="UniProtKB-KW"/>
</dbReference>
<dbReference type="InterPro" id="IPR000477">
    <property type="entry name" value="RT_dom"/>
</dbReference>
<dbReference type="InterPro" id="IPR019786">
    <property type="entry name" value="Zinc_finger_PHD-type_CS"/>
</dbReference>
<dbReference type="GO" id="GO:0003964">
    <property type="term" value="F:RNA-directed DNA polymerase activity"/>
    <property type="evidence" value="ECO:0007669"/>
    <property type="project" value="UniProtKB-KW"/>
</dbReference>
<dbReference type="Gene3D" id="3.10.10.10">
    <property type="entry name" value="HIV Type 1 Reverse Transcriptase, subunit A, domain 1"/>
    <property type="match status" value="1"/>
</dbReference>
<keyword evidence="2" id="KW-0548">Nucleotidyltransferase</keyword>
<keyword evidence="6 10" id="KW-0863">Zinc-finger</keyword>
<sequence>MTQPPSAAERQGSAAGSSPPCRGDTSPGSCAPDGRRLPPQEAEFERLPQGMLLTKRSDLSAVQREQLVQLLREHDDLFARSLTDLGEYRGDVGPFRIDLIHDRPIWQRPWNHSAAEYEVMDQKCGELAGANIIETSRSSKYAMNSVMPVKKDANGQFTETRFCQDARRTNAATMPDPYSPPLPEELFQRIGSARWLTKADCRAAFLQIPILPEHRERTSFWWRRDLMQYRRMVYGLRNATAHFQRVMDFHIRQHGLQDFVCAYVDDLLIFSNTFEEHCEHLRRVFAMLRAINIRLHPEKTMVASDCVEFLGFMVSADGMGPTRAKVAAFLALTSPTSATALKTILGMYGYYRDLVHHYADIVAGITPLTSKNVVWRSDTWRPEHQAVLDELKRIYSEEGLVLRRVHPDRPLILHTDFSGVGISGVLGQLDDQSREYMCACISRSLNVHERKYTSYKGELLAVVWAVKLLHSYLSSRPFTVVTDHAPLLWLMTTSEGLTPQYARWALTLQAYDFDVVHRPGHLHQNADALSRSPLPSAHDGSGARLDEEDDPVRPPPALVAYPGVEWPSFAFRRRLPTAAAVLAARFALSPSTASPASVISYAASLAPVALLPAYTVVAAIPERIRCLSLHAVEASSATSSLVVSAGELADPVPDPVPPAMRRATMQVRLERPALRAIVPVSALPLRLRVPDQAVVGINTALVQHGLFPVALGGDGVAVLELPGGLCSGLLACLQLGLRVRRYIPLSGDPTSQAAAAALQPYVVRQYGGLLAAGAWDEGLRAPACSATELVQWAVSDAGAEALGLLTQGQWLVMGSWAGDVGWSAQLYVRLLGAVQSSMRAAGVPPPAFLLEGPPCTLEAAEAAGLPLGYPATVDAVQTGAVLHRLSSIYTNLANPAHLAYCLRRLPPPADATLASRLPDGWFPAPATQPLPSPYAPLEVPGVPWVALPPLALIGTPPLLQGANRVPAVPDAALVAALAGFPPLPQHPSLPALLPRQPPPPVLTAALASCLALHRAFVTPHDLQPLQPRHVAEPARPLGGVSSDVDALEASFSVDTQLGSGLAAAAALEAAAAAHDAAWLTVLACDVLVQRTLGSAVVEATAVLAAAAEVQEETAAAGSDPDVWGDAEAMAVIRAPLSGRVPPGEAAGAPSARVLRRASHYRWTGSQLLRMMADGSTRVCPPPADRMDLTQRTHAVAHLGVRRTLALLQLGYWWHGMRSTVRQVVGSCKLCDMCNSSGSSRPVQLQPLAIKGMFYRWGMDLAGPLPPTKPHGFTYVMVCVEHFTKHAEFLPLRDKTADETARGLLEVIARFSAPAEVVTDQGGEFEGAFSRLLEQCYVDHRPTSAYHPQANGAAERLVQVLKSALRKYCAESGSPETWDQHLPWLALAYRCSPQASTKLAPYTLMYGVPPVVPPAVRERFQAELAFTGNAGEQVYARALVERAALLQRHAPAAAGNLLIAQHRDTRRYALVRSGLWRPPQLQFATGDYVYVRRQNPSNTLQPPVREAVLRVESVGPLGVAVLIGRDGTRIRRRVEQLVPCHLPDLDPIVDPRLMRPAADHACQVCASPRDGGKMLLCDACGTGWHLYCLVPPLSQVPEGSWVCPECVQLQREAPAGPAPPQPEPTAVLFPNAATRRRDDEAAALDGRRIVRMVSKGRGRGREEQLGVLRYRGGLARPHYFYAEWDGGFAEAVGLPAAKRMLMPEQTSTRKKGR</sequence>
<dbReference type="PROSITE" id="PS50016">
    <property type="entry name" value="ZF_PHD_2"/>
    <property type="match status" value="1"/>
</dbReference>
<dbReference type="PROSITE" id="PS50994">
    <property type="entry name" value="INTEGRASE"/>
    <property type="match status" value="1"/>
</dbReference>
<evidence type="ECO:0000256" key="6">
    <source>
        <dbReference type="ARBA" id="ARBA00022771"/>
    </source>
</evidence>
<keyword evidence="5" id="KW-0255">Endonuclease</keyword>
<dbReference type="Gene3D" id="1.10.340.70">
    <property type="match status" value="1"/>
</dbReference>
<evidence type="ECO:0000256" key="11">
    <source>
        <dbReference type="SAM" id="MobiDB-lite"/>
    </source>
</evidence>
<gene>
    <name evidence="14" type="ORF">Agub_g3668</name>
</gene>
<dbReference type="CDD" id="cd01647">
    <property type="entry name" value="RT_LTR"/>
    <property type="match status" value="1"/>
</dbReference>
<dbReference type="InterPro" id="IPR012337">
    <property type="entry name" value="RNaseH-like_sf"/>
</dbReference>
<evidence type="ECO:0000256" key="8">
    <source>
        <dbReference type="ARBA" id="ARBA00022833"/>
    </source>
</evidence>
<evidence type="ECO:0000256" key="1">
    <source>
        <dbReference type="ARBA" id="ARBA00022679"/>
    </source>
</evidence>
<dbReference type="EMBL" id="BMAR01000004">
    <property type="protein sequence ID" value="GFR42752.1"/>
    <property type="molecule type" value="Genomic_DNA"/>
</dbReference>
<dbReference type="GO" id="GO:0016787">
    <property type="term" value="F:hydrolase activity"/>
    <property type="evidence" value="ECO:0007669"/>
    <property type="project" value="UniProtKB-KW"/>
</dbReference>
<evidence type="ECO:0000259" key="12">
    <source>
        <dbReference type="PROSITE" id="PS50016"/>
    </source>
</evidence>
<keyword evidence="4" id="KW-0479">Metal-binding</keyword>
<dbReference type="InterPro" id="IPR001584">
    <property type="entry name" value="Integrase_cat-core"/>
</dbReference>
<keyword evidence="7" id="KW-0378">Hydrolase</keyword>
<dbReference type="InterPro" id="IPR041588">
    <property type="entry name" value="Integrase_H2C2"/>
</dbReference>
<feature type="domain" description="Integrase catalytic" evidence="13">
    <location>
        <begin position="1242"/>
        <end position="1408"/>
    </location>
</feature>
<reference evidence="14 15" key="1">
    <citation type="journal article" date="2021" name="Sci. Rep.">
        <title>Genome sequencing of the multicellular alga Astrephomene provides insights into convergent evolution of germ-soma differentiation.</title>
        <authorList>
            <person name="Yamashita S."/>
            <person name="Yamamoto K."/>
            <person name="Matsuzaki R."/>
            <person name="Suzuki S."/>
            <person name="Yamaguchi H."/>
            <person name="Hirooka S."/>
            <person name="Minakuchi Y."/>
            <person name="Miyagishima S."/>
            <person name="Kawachi M."/>
            <person name="Toyoda A."/>
            <person name="Nozaki H."/>
        </authorList>
    </citation>
    <scope>NUCLEOTIDE SEQUENCE [LARGE SCALE GENOMIC DNA]</scope>
    <source>
        <strain evidence="14 15">NIES-4017</strain>
    </source>
</reference>
<organism evidence="14 15">
    <name type="scientific">Astrephomene gubernaculifera</name>
    <dbReference type="NCBI Taxonomy" id="47775"/>
    <lineage>
        <taxon>Eukaryota</taxon>
        <taxon>Viridiplantae</taxon>
        <taxon>Chlorophyta</taxon>
        <taxon>core chlorophytes</taxon>
        <taxon>Chlorophyceae</taxon>
        <taxon>CS clade</taxon>
        <taxon>Chlamydomonadales</taxon>
        <taxon>Astrephomenaceae</taxon>
        <taxon>Astrephomene</taxon>
    </lineage>
</organism>
<feature type="region of interest" description="Disordered" evidence="11">
    <location>
        <begin position="1"/>
        <end position="39"/>
    </location>
</feature>
<dbReference type="Pfam" id="PF17917">
    <property type="entry name" value="RT_RNaseH"/>
    <property type="match status" value="1"/>
</dbReference>
<evidence type="ECO:0000256" key="9">
    <source>
        <dbReference type="ARBA" id="ARBA00022918"/>
    </source>
</evidence>
<dbReference type="CDD" id="cd09274">
    <property type="entry name" value="RNase_HI_RT_Ty3"/>
    <property type="match status" value="1"/>
</dbReference>
<dbReference type="Pfam" id="PF17921">
    <property type="entry name" value="Integrase_H2C2"/>
    <property type="match status" value="1"/>
</dbReference>